<name>A0AAV4XIX0_CAEEX</name>
<organism evidence="1 2">
    <name type="scientific">Caerostris extrusa</name>
    <name type="common">Bark spider</name>
    <name type="synonym">Caerostris bankana</name>
    <dbReference type="NCBI Taxonomy" id="172846"/>
    <lineage>
        <taxon>Eukaryota</taxon>
        <taxon>Metazoa</taxon>
        <taxon>Ecdysozoa</taxon>
        <taxon>Arthropoda</taxon>
        <taxon>Chelicerata</taxon>
        <taxon>Arachnida</taxon>
        <taxon>Araneae</taxon>
        <taxon>Araneomorphae</taxon>
        <taxon>Entelegynae</taxon>
        <taxon>Araneoidea</taxon>
        <taxon>Araneidae</taxon>
        <taxon>Caerostris</taxon>
    </lineage>
</organism>
<gene>
    <name evidence="1" type="ORF">CEXT_5491</name>
</gene>
<dbReference type="AlphaFoldDB" id="A0AAV4XIX0"/>
<evidence type="ECO:0000313" key="1">
    <source>
        <dbReference type="EMBL" id="GIY94588.1"/>
    </source>
</evidence>
<reference evidence="1 2" key="1">
    <citation type="submission" date="2021-06" db="EMBL/GenBank/DDBJ databases">
        <title>Caerostris extrusa draft genome.</title>
        <authorList>
            <person name="Kono N."/>
            <person name="Arakawa K."/>
        </authorList>
    </citation>
    <scope>NUCLEOTIDE SEQUENCE [LARGE SCALE GENOMIC DNA]</scope>
</reference>
<evidence type="ECO:0000313" key="2">
    <source>
        <dbReference type="Proteomes" id="UP001054945"/>
    </source>
</evidence>
<protein>
    <submittedName>
        <fullName evidence="1">Uncharacterized protein</fullName>
    </submittedName>
</protein>
<sequence length="138" mass="15883">MIQLLKAVRSMNEVKNFLNQKVKASKKQLHTYTTVLPKTIGASRFGNLRENCSVCHISHHPNCSRAVEIKFSKRIQFFYLLPDFIPPPNNNSKQKTASHRMARNKGKRCRKACMFDITVGNPTTQKNNWYCHCHLGGH</sequence>
<dbReference type="EMBL" id="BPLR01017803">
    <property type="protein sequence ID" value="GIY94588.1"/>
    <property type="molecule type" value="Genomic_DNA"/>
</dbReference>
<proteinExistence type="predicted"/>
<dbReference type="Proteomes" id="UP001054945">
    <property type="component" value="Unassembled WGS sequence"/>
</dbReference>
<accession>A0AAV4XIX0</accession>
<comment type="caution">
    <text evidence="1">The sequence shown here is derived from an EMBL/GenBank/DDBJ whole genome shotgun (WGS) entry which is preliminary data.</text>
</comment>
<keyword evidence="2" id="KW-1185">Reference proteome</keyword>